<name>A0AAW1HPX4_SAPOF</name>
<dbReference type="Proteomes" id="UP001443914">
    <property type="component" value="Unassembled WGS sequence"/>
</dbReference>
<accession>A0AAW1HPX4</accession>
<dbReference type="InterPro" id="IPR036910">
    <property type="entry name" value="HMG_box_dom_sf"/>
</dbReference>
<dbReference type="EMBL" id="JBDFQZ010000011">
    <property type="protein sequence ID" value="KAK9678244.1"/>
    <property type="molecule type" value="Genomic_DNA"/>
</dbReference>
<proteinExistence type="predicted"/>
<dbReference type="AlphaFoldDB" id="A0AAW1HPX4"/>
<evidence type="ECO:0008006" key="3">
    <source>
        <dbReference type="Google" id="ProtNLM"/>
    </source>
</evidence>
<dbReference type="SUPFAM" id="SSF47095">
    <property type="entry name" value="HMG-box"/>
    <property type="match status" value="1"/>
</dbReference>
<organism evidence="1 2">
    <name type="scientific">Saponaria officinalis</name>
    <name type="common">Common soapwort</name>
    <name type="synonym">Lychnis saponaria</name>
    <dbReference type="NCBI Taxonomy" id="3572"/>
    <lineage>
        <taxon>Eukaryota</taxon>
        <taxon>Viridiplantae</taxon>
        <taxon>Streptophyta</taxon>
        <taxon>Embryophyta</taxon>
        <taxon>Tracheophyta</taxon>
        <taxon>Spermatophyta</taxon>
        <taxon>Magnoliopsida</taxon>
        <taxon>eudicotyledons</taxon>
        <taxon>Gunneridae</taxon>
        <taxon>Pentapetalae</taxon>
        <taxon>Caryophyllales</taxon>
        <taxon>Caryophyllaceae</taxon>
        <taxon>Caryophylleae</taxon>
        <taxon>Saponaria</taxon>
    </lineage>
</organism>
<gene>
    <name evidence="1" type="ORF">RND81_11G198400</name>
</gene>
<protein>
    <recommendedName>
        <fullName evidence="3">HMG box domain-containing protein</fullName>
    </recommendedName>
</protein>
<evidence type="ECO:0000313" key="2">
    <source>
        <dbReference type="Proteomes" id="UP001443914"/>
    </source>
</evidence>
<comment type="caution">
    <text evidence="1">The sequence shown here is derived from an EMBL/GenBank/DDBJ whole genome shotgun (WGS) entry which is preliminary data.</text>
</comment>
<evidence type="ECO:0000313" key="1">
    <source>
        <dbReference type="EMBL" id="KAK9678243.1"/>
    </source>
</evidence>
<dbReference type="Gene3D" id="1.10.30.10">
    <property type="entry name" value="High mobility group box domain"/>
    <property type="match status" value="1"/>
</dbReference>
<reference evidence="1 2" key="1">
    <citation type="submission" date="2024-03" db="EMBL/GenBank/DDBJ databases">
        <title>WGS assembly of Saponaria officinalis var. Norfolk2.</title>
        <authorList>
            <person name="Jenkins J."/>
            <person name="Shu S."/>
            <person name="Grimwood J."/>
            <person name="Barry K."/>
            <person name="Goodstein D."/>
            <person name="Schmutz J."/>
            <person name="Leebens-Mack J."/>
            <person name="Osbourn A."/>
        </authorList>
    </citation>
    <scope>NUCLEOTIDE SEQUENCE [LARGE SCALE GENOMIC DNA]</scope>
    <source>
        <strain evidence="2">cv. Norfolk2</strain>
        <strain evidence="1">JIC</strain>
        <tissue evidence="1">Leaf</tissue>
    </source>
</reference>
<keyword evidence="2" id="KW-1185">Reference proteome</keyword>
<sequence>MPRFRMTARRSTCGCGCGRLTPINRKTDKSKWNIAKRLAYRIAFLSADKMDYALKYPIRLLKAFHETGTYGVTYRAKGVDRVTATYNARVYVRNGANLDDIEITYLVKVAGSETPERPKRKVARVSRSSSMSDCTDDELEISPKLASVEESTKPRPQGFYRLVAQIRSQRPNLTFAKVRKMASVKWRSFSEDEKMAFMDEVDNLEFTE</sequence>
<dbReference type="EMBL" id="JBDFQZ010000011">
    <property type="protein sequence ID" value="KAK9678243.1"/>
    <property type="molecule type" value="Genomic_DNA"/>
</dbReference>